<dbReference type="GO" id="GO:0016020">
    <property type="term" value="C:membrane"/>
    <property type="evidence" value="ECO:0007669"/>
    <property type="project" value="TreeGrafter"/>
</dbReference>
<dbReference type="AlphaFoldDB" id="A0A7R9UH34"/>
<evidence type="ECO:0000256" key="2">
    <source>
        <dbReference type="ARBA" id="ARBA00022598"/>
    </source>
</evidence>
<organism evidence="8">
    <name type="scientific">Pinguiococcus pyrenoidosus</name>
    <dbReference type="NCBI Taxonomy" id="172671"/>
    <lineage>
        <taxon>Eukaryota</taxon>
        <taxon>Sar</taxon>
        <taxon>Stramenopiles</taxon>
        <taxon>Ochrophyta</taxon>
        <taxon>Pinguiophyceae</taxon>
        <taxon>Pinguiochrysidales</taxon>
        <taxon>Pinguiochrysidaceae</taxon>
        <taxon>Pinguiococcus</taxon>
    </lineage>
</organism>
<dbReference type="PANTHER" id="PTHR43272">
    <property type="entry name" value="LONG-CHAIN-FATTY-ACID--COA LIGASE"/>
    <property type="match status" value="1"/>
</dbReference>
<evidence type="ECO:0000256" key="6">
    <source>
        <dbReference type="SAM" id="Phobius"/>
    </source>
</evidence>
<keyword evidence="6" id="KW-0472">Membrane</keyword>
<dbReference type="GO" id="GO:0005783">
    <property type="term" value="C:endoplasmic reticulum"/>
    <property type="evidence" value="ECO:0007669"/>
    <property type="project" value="TreeGrafter"/>
</dbReference>
<evidence type="ECO:0000313" key="8">
    <source>
        <dbReference type="EMBL" id="CAD8264180.1"/>
    </source>
</evidence>
<reference evidence="8" key="1">
    <citation type="submission" date="2021-01" db="EMBL/GenBank/DDBJ databases">
        <authorList>
            <person name="Corre E."/>
            <person name="Pelletier E."/>
            <person name="Niang G."/>
            <person name="Scheremetjew M."/>
            <person name="Finn R."/>
            <person name="Kale V."/>
            <person name="Holt S."/>
            <person name="Cochrane G."/>
            <person name="Meng A."/>
            <person name="Brown T."/>
            <person name="Cohen L."/>
        </authorList>
    </citation>
    <scope>NUCLEOTIDE SEQUENCE</scope>
    <source>
        <strain evidence="8">CCMP2078</strain>
    </source>
</reference>
<evidence type="ECO:0000256" key="1">
    <source>
        <dbReference type="ARBA" id="ARBA00006432"/>
    </source>
</evidence>
<sequence length="746" mass="80860">MSDIVEMIVLHLVALVLALLDVALWLFTLGPVWMILKRSQRPTKQVVQVGEVDVNGADMAPSPVYRVVMAKDGLCRAPGKDRFTAYDILKQSAAEFADKPAQASRSFLRFEKVRETDRFPARVYGETRYTTYAELREQTLAFGCGLRALGMEPMPASGDRLEDKSGAFKMIIFEDTCPEWMVAAQGAFSQSMVVFTSYATLGMDSFVSAVNEGEVCTIMCNYKSLAEVIERLDQMPSVRTVIYNAFLVEGPIAPPILPKSQNVRVVSVAETLQIGRKNPLQPQPPSPKDVAVVMYTSGSTGSPKGVVITHSQLVGCVAGIHTVLAGYLVDGEESYVAYLPLAHILELVAETTMLSLGNLLCYTNVTDLLAGPGKAHPTSGGSLAVYGPTCMAGVPKVWERIMKGAQEKAQRGPSWKRFLLKLAVKLSSIAIKQGRYTPLFDALVFKPVRSMVGGNLKFALSGGGPISSEVQQFIRAAFGCPLVQGYGLTEVAGAVSIQTLRSVELGVNGPPLGSLELVLHSEPSFADHAGQPYLTTDKYDADGNRIFGRGEIWVRGVSVSSGYYKKADKTAEEFDEHGFFHTGDIGQLTAQGDLKIVDRKKNLVKLKGGEYVALEQMQTVYNNSQYVDPGNGGVLAYGDATLDRPILLVQVASGPLRRLSNELGIEGSDEDLAQNPDIVKAVHADLLKIAKAGKLPRLEHAAAIALLTEAWSQENGCLTATHKLQPRVIKIHNKAEISKMLQAVQK</sequence>
<keyword evidence="6" id="KW-0812">Transmembrane</keyword>
<dbReference type="PANTHER" id="PTHR43272:SF83">
    <property type="entry name" value="ACYL-COA SYNTHETASE LONG-CHAIN, ISOFORM J"/>
    <property type="match status" value="1"/>
</dbReference>
<dbReference type="InterPro" id="IPR000873">
    <property type="entry name" value="AMP-dep_synth/lig_dom"/>
</dbReference>
<keyword evidence="4" id="KW-0067">ATP-binding</keyword>
<dbReference type="EMBL" id="HBEA01018006">
    <property type="protein sequence ID" value="CAD8264180.1"/>
    <property type="molecule type" value="Transcribed_RNA"/>
</dbReference>
<dbReference type="GO" id="GO:0004467">
    <property type="term" value="F:long-chain fatty acid-CoA ligase activity"/>
    <property type="evidence" value="ECO:0007669"/>
    <property type="project" value="UniProtKB-EC"/>
</dbReference>
<dbReference type="PROSITE" id="PS00455">
    <property type="entry name" value="AMP_BINDING"/>
    <property type="match status" value="1"/>
</dbReference>
<keyword evidence="2" id="KW-0436">Ligase</keyword>
<accession>A0A7R9UH34</accession>
<dbReference type="Pfam" id="PF00501">
    <property type="entry name" value="AMP-binding"/>
    <property type="match status" value="1"/>
</dbReference>
<evidence type="ECO:0000256" key="5">
    <source>
        <dbReference type="ARBA" id="ARBA00036813"/>
    </source>
</evidence>
<name>A0A7R9UH34_9STRA</name>
<keyword evidence="6" id="KW-1133">Transmembrane helix</keyword>
<protein>
    <recommendedName>
        <fullName evidence="7">AMP-dependent synthetase/ligase domain-containing protein</fullName>
    </recommendedName>
</protein>
<evidence type="ECO:0000259" key="7">
    <source>
        <dbReference type="Pfam" id="PF00501"/>
    </source>
</evidence>
<gene>
    <name evidence="8" type="ORF">PPYR1160_LOCUS13683</name>
</gene>
<dbReference type="Gene3D" id="3.40.50.12780">
    <property type="entry name" value="N-terminal domain of ligase-like"/>
    <property type="match status" value="1"/>
</dbReference>
<dbReference type="GO" id="GO:0005524">
    <property type="term" value="F:ATP binding"/>
    <property type="evidence" value="ECO:0007669"/>
    <property type="project" value="UniProtKB-KW"/>
</dbReference>
<proteinExistence type="inferred from homology"/>
<dbReference type="InterPro" id="IPR020845">
    <property type="entry name" value="AMP-binding_CS"/>
</dbReference>
<evidence type="ECO:0000256" key="3">
    <source>
        <dbReference type="ARBA" id="ARBA00022741"/>
    </source>
</evidence>
<comment type="similarity">
    <text evidence="1">Belongs to the ATP-dependent AMP-binding enzyme family.</text>
</comment>
<feature type="domain" description="AMP-dependent synthetase/ligase" evidence="7">
    <location>
        <begin position="112"/>
        <end position="564"/>
    </location>
</feature>
<dbReference type="InterPro" id="IPR042099">
    <property type="entry name" value="ANL_N_sf"/>
</dbReference>
<comment type="catalytic activity">
    <reaction evidence="5">
        <text>a long-chain fatty acid + ATP + CoA = a long-chain fatty acyl-CoA + AMP + diphosphate</text>
        <dbReference type="Rhea" id="RHEA:15421"/>
        <dbReference type="ChEBI" id="CHEBI:30616"/>
        <dbReference type="ChEBI" id="CHEBI:33019"/>
        <dbReference type="ChEBI" id="CHEBI:57287"/>
        <dbReference type="ChEBI" id="CHEBI:57560"/>
        <dbReference type="ChEBI" id="CHEBI:83139"/>
        <dbReference type="ChEBI" id="CHEBI:456215"/>
        <dbReference type="EC" id="6.2.1.3"/>
    </reaction>
</comment>
<feature type="transmembrane region" description="Helical" evidence="6">
    <location>
        <begin position="12"/>
        <end position="36"/>
    </location>
</feature>
<dbReference type="SUPFAM" id="SSF56801">
    <property type="entry name" value="Acetyl-CoA synthetase-like"/>
    <property type="match status" value="1"/>
</dbReference>
<keyword evidence="3" id="KW-0547">Nucleotide-binding</keyword>
<evidence type="ECO:0000256" key="4">
    <source>
        <dbReference type="ARBA" id="ARBA00022840"/>
    </source>
</evidence>